<dbReference type="AlphaFoldDB" id="G3HRD6"/>
<sequence>MEHLTGFLVLSSLTKSCSSGGRSDRQLNNSFSHNNASKVHLEERTPQCTADCRGR</sequence>
<accession>G3HRD6</accession>
<dbReference type="EMBL" id="JH000634">
    <property type="protein sequence ID" value="EGV98709.1"/>
    <property type="molecule type" value="Genomic_DNA"/>
</dbReference>
<reference evidence="3" key="1">
    <citation type="journal article" date="2011" name="Nat. Biotechnol.">
        <title>The genomic sequence of the Chinese hamster ovary (CHO)-K1 cell line.</title>
        <authorList>
            <person name="Xu X."/>
            <person name="Nagarajan H."/>
            <person name="Lewis N.E."/>
            <person name="Pan S."/>
            <person name="Cai Z."/>
            <person name="Liu X."/>
            <person name="Chen W."/>
            <person name="Xie M."/>
            <person name="Wang W."/>
            <person name="Hammond S."/>
            <person name="Andersen M.R."/>
            <person name="Neff N."/>
            <person name="Passarelli B."/>
            <person name="Koh W."/>
            <person name="Fan H.C."/>
            <person name="Wang J."/>
            <person name="Gui Y."/>
            <person name="Lee K.H."/>
            <person name="Betenbaugh M.J."/>
            <person name="Quake S.R."/>
            <person name="Famili I."/>
            <person name="Palsson B.O."/>
            <person name="Wang J."/>
        </authorList>
    </citation>
    <scope>NUCLEOTIDE SEQUENCE [LARGE SCALE GENOMIC DNA]</scope>
    <source>
        <strain evidence="3">CHO K1 cell line</strain>
    </source>
</reference>
<name>G3HRD6_CRIGR</name>
<proteinExistence type="predicted"/>
<evidence type="ECO:0000256" key="1">
    <source>
        <dbReference type="SAM" id="MobiDB-lite"/>
    </source>
</evidence>
<dbReference type="InParanoid" id="G3HRD6"/>
<evidence type="ECO:0000313" key="3">
    <source>
        <dbReference type="Proteomes" id="UP000001075"/>
    </source>
</evidence>
<protein>
    <submittedName>
        <fullName evidence="2">Uncharacterized protein</fullName>
    </submittedName>
</protein>
<dbReference type="Proteomes" id="UP000001075">
    <property type="component" value="Unassembled WGS sequence"/>
</dbReference>
<evidence type="ECO:0000313" key="2">
    <source>
        <dbReference type="EMBL" id="EGV98709.1"/>
    </source>
</evidence>
<feature type="compositionally biased region" description="Polar residues" evidence="1">
    <location>
        <begin position="15"/>
        <end position="37"/>
    </location>
</feature>
<feature type="region of interest" description="Disordered" evidence="1">
    <location>
        <begin position="15"/>
        <end position="55"/>
    </location>
</feature>
<organism evidence="2 3">
    <name type="scientific">Cricetulus griseus</name>
    <name type="common">Chinese hamster</name>
    <name type="synonym">Cricetulus barabensis griseus</name>
    <dbReference type="NCBI Taxonomy" id="10029"/>
    <lineage>
        <taxon>Eukaryota</taxon>
        <taxon>Metazoa</taxon>
        <taxon>Chordata</taxon>
        <taxon>Craniata</taxon>
        <taxon>Vertebrata</taxon>
        <taxon>Euteleostomi</taxon>
        <taxon>Mammalia</taxon>
        <taxon>Eutheria</taxon>
        <taxon>Euarchontoglires</taxon>
        <taxon>Glires</taxon>
        <taxon>Rodentia</taxon>
        <taxon>Myomorpha</taxon>
        <taxon>Muroidea</taxon>
        <taxon>Cricetidae</taxon>
        <taxon>Cricetinae</taxon>
        <taxon>Cricetulus</taxon>
    </lineage>
</organism>
<gene>
    <name evidence="2" type="ORF">I79_013402</name>
</gene>